<feature type="domain" description="Coenzyme Q-binding protein COQ10 START" evidence="2">
    <location>
        <begin position="10"/>
        <end position="134"/>
    </location>
</feature>
<organism evidence="3 4">
    <name type="scientific">Niveibacterium umoris</name>
    <dbReference type="NCBI Taxonomy" id="1193620"/>
    <lineage>
        <taxon>Bacteria</taxon>
        <taxon>Pseudomonadati</taxon>
        <taxon>Pseudomonadota</taxon>
        <taxon>Betaproteobacteria</taxon>
        <taxon>Rhodocyclales</taxon>
        <taxon>Rhodocyclaceae</taxon>
        <taxon>Niveibacterium</taxon>
    </lineage>
</organism>
<dbReference type="PANTHER" id="PTHR12901:SF10">
    <property type="entry name" value="COENZYME Q-BINDING PROTEIN COQ10, MITOCHONDRIAL"/>
    <property type="match status" value="1"/>
</dbReference>
<dbReference type="GO" id="GO:0045333">
    <property type="term" value="P:cellular respiration"/>
    <property type="evidence" value="ECO:0007669"/>
    <property type="project" value="InterPro"/>
</dbReference>
<evidence type="ECO:0000313" key="3">
    <source>
        <dbReference type="EMBL" id="MBB4011506.1"/>
    </source>
</evidence>
<accession>A0A840BKU0</accession>
<name>A0A840BKU0_9RHOO</name>
<dbReference type="InterPro" id="IPR044996">
    <property type="entry name" value="COQ10-like"/>
</dbReference>
<dbReference type="AlphaFoldDB" id="A0A840BKU0"/>
<protein>
    <submittedName>
        <fullName evidence="3">Ribosome-associated toxin RatA of RatAB toxin-antitoxin module</fullName>
    </submittedName>
</protein>
<dbReference type="Pfam" id="PF03364">
    <property type="entry name" value="Polyketide_cyc"/>
    <property type="match status" value="1"/>
</dbReference>
<evidence type="ECO:0000256" key="1">
    <source>
        <dbReference type="ARBA" id="ARBA00008918"/>
    </source>
</evidence>
<evidence type="ECO:0000313" key="4">
    <source>
        <dbReference type="Proteomes" id="UP000561045"/>
    </source>
</evidence>
<gene>
    <name evidence="3" type="ORF">GGR36_000814</name>
</gene>
<dbReference type="InterPro" id="IPR005031">
    <property type="entry name" value="COQ10_START"/>
</dbReference>
<comment type="caution">
    <text evidence="3">The sequence shown here is derived from an EMBL/GenBank/DDBJ whole genome shotgun (WGS) entry which is preliminary data.</text>
</comment>
<proteinExistence type="inferred from homology"/>
<evidence type="ECO:0000259" key="2">
    <source>
        <dbReference type="Pfam" id="PF03364"/>
    </source>
</evidence>
<keyword evidence="4" id="KW-1185">Reference proteome</keyword>
<comment type="similarity">
    <text evidence="1">Belongs to the ribosome association toxin RatA family.</text>
</comment>
<dbReference type="EMBL" id="JACIET010000001">
    <property type="protein sequence ID" value="MBB4011506.1"/>
    <property type="molecule type" value="Genomic_DNA"/>
</dbReference>
<reference evidence="3 4" key="1">
    <citation type="submission" date="2020-08" db="EMBL/GenBank/DDBJ databases">
        <title>Genomic Encyclopedia of Type Strains, Phase IV (KMG-IV): sequencing the most valuable type-strain genomes for metagenomic binning, comparative biology and taxonomic classification.</title>
        <authorList>
            <person name="Goeker M."/>
        </authorList>
    </citation>
    <scope>NUCLEOTIDE SEQUENCE [LARGE SCALE GENOMIC DNA]</scope>
    <source>
        <strain evidence="3 4">DSM 106739</strain>
    </source>
</reference>
<dbReference type="SUPFAM" id="SSF55961">
    <property type="entry name" value="Bet v1-like"/>
    <property type="match status" value="1"/>
</dbReference>
<dbReference type="Proteomes" id="UP000561045">
    <property type="component" value="Unassembled WGS sequence"/>
</dbReference>
<dbReference type="PANTHER" id="PTHR12901">
    <property type="entry name" value="SPERM PROTEIN HOMOLOG"/>
    <property type="match status" value="1"/>
</dbReference>
<dbReference type="CDD" id="cd07813">
    <property type="entry name" value="COQ10p_like"/>
    <property type="match status" value="1"/>
</dbReference>
<dbReference type="RefSeq" id="WP_183632135.1">
    <property type="nucleotide sequence ID" value="NZ_BAABLE010000011.1"/>
</dbReference>
<sequence length="144" mass="16389">MAEVRKLVLVEFTPVQMFDLVDRVEDYPAFLPWCGGSEVLARTDVHTSARLHISYHGIKSHFATENAKDYPTRMDIRLVEGPFHHLAGDWVFTPLGDTACKIEFSLRYEFSNKLIEKAVGPVFHHIANTFVDAFVKRAEVLRAA</sequence>
<dbReference type="InterPro" id="IPR023393">
    <property type="entry name" value="START-like_dom_sf"/>
</dbReference>
<dbReference type="GO" id="GO:0048039">
    <property type="term" value="F:ubiquinone binding"/>
    <property type="evidence" value="ECO:0007669"/>
    <property type="project" value="InterPro"/>
</dbReference>
<dbReference type="Gene3D" id="3.30.530.20">
    <property type="match status" value="1"/>
</dbReference>